<dbReference type="AlphaFoldDB" id="A0AAW5C504"/>
<dbReference type="InterPro" id="IPR050300">
    <property type="entry name" value="GDXG_lipolytic_enzyme"/>
</dbReference>
<dbReference type="EMBL" id="JAAITT010000010">
    <property type="protein sequence ID" value="NSJ48780.1"/>
    <property type="molecule type" value="Genomic_DNA"/>
</dbReference>
<sequence length="320" mass="35412">MSVRLWRKNGPMISVEGRKGYFDVAYGQDSPSQKLDVFLPGGQGPFPAIISIHGGGYVACDKRQKEMIEPMLAGLNRGFAVIGLNYRLAGESGFPEPVRDIKRAVRFIKANAKEWDICPDRLAAWGGSAGGYMTLMGCLCAQDRYFDSEADPYREMDAGLAAGVAWYPQTDFLTADEELETNSIIGRFLGPYDTDWNEREYEPAFPVMEDSAFPFHNQENGVCALFLGANPGSGEEVVRIASPIHHIHRNMPPLFIQHGSGDQILPMQQSVRFAMKANRVCGEERVKLQILPGAIHSSVFFETEENINQVLDFIGAVVGE</sequence>
<dbReference type="GeneID" id="97203473"/>
<evidence type="ECO:0000313" key="4">
    <source>
        <dbReference type="EMBL" id="NSJ48780.1"/>
    </source>
</evidence>
<dbReference type="InterPro" id="IPR049492">
    <property type="entry name" value="BD-FAE-like_dom"/>
</dbReference>
<dbReference type="PANTHER" id="PTHR48081:SF13">
    <property type="entry name" value="ALPHA_BETA HYDROLASE"/>
    <property type="match status" value="1"/>
</dbReference>
<dbReference type="SUPFAM" id="SSF53474">
    <property type="entry name" value="alpha/beta-Hydrolases"/>
    <property type="match status" value="1"/>
</dbReference>
<proteinExistence type="predicted"/>
<dbReference type="PANTHER" id="PTHR48081">
    <property type="entry name" value="AB HYDROLASE SUPERFAMILY PROTEIN C4A8.06C"/>
    <property type="match status" value="1"/>
</dbReference>
<dbReference type="Gene3D" id="3.40.50.1820">
    <property type="entry name" value="alpha/beta hydrolase"/>
    <property type="match status" value="1"/>
</dbReference>
<feature type="domain" description="BD-FAE-like" evidence="2">
    <location>
        <begin position="216"/>
        <end position="275"/>
    </location>
</feature>
<dbReference type="EMBL" id="JAKNGE010000055">
    <property type="protein sequence ID" value="MCG4749192.1"/>
    <property type="molecule type" value="Genomic_DNA"/>
</dbReference>
<dbReference type="Proteomes" id="UP001299608">
    <property type="component" value="Unassembled WGS sequence"/>
</dbReference>
<protein>
    <submittedName>
        <fullName evidence="3">Alpha/beta hydrolase</fullName>
    </submittedName>
</protein>
<reference evidence="4" key="2">
    <citation type="submission" date="2020-02" db="EMBL/GenBank/DDBJ databases">
        <authorList>
            <person name="Littmann E."/>
            <person name="Sorbara M."/>
        </authorList>
    </citation>
    <scope>NUCLEOTIDE SEQUENCE</scope>
    <source>
        <strain evidence="4">MSK.1.17</strain>
    </source>
</reference>
<dbReference type="GO" id="GO:0016787">
    <property type="term" value="F:hydrolase activity"/>
    <property type="evidence" value="ECO:0007669"/>
    <property type="project" value="UniProtKB-KW"/>
</dbReference>
<dbReference type="Proteomes" id="UP000669239">
    <property type="component" value="Unassembled WGS sequence"/>
</dbReference>
<dbReference type="Pfam" id="PF20434">
    <property type="entry name" value="BD-FAE"/>
    <property type="match status" value="2"/>
</dbReference>
<name>A0AAW5C504_9FIRM</name>
<feature type="domain" description="BD-FAE-like" evidence="2">
    <location>
        <begin position="35"/>
        <end position="190"/>
    </location>
</feature>
<dbReference type="InterPro" id="IPR029058">
    <property type="entry name" value="AB_hydrolase_fold"/>
</dbReference>
<gene>
    <name evidence="4" type="ORF">G5B36_08715</name>
    <name evidence="3" type="ORF">L0N08_27675</name>
</gene>
<keyword evidence="5" id="KW-1185">Reference proteome</keyword>
<keyword evidence="1 3" id="KW-0378">Hydrolase</keyword>
<accession>A0AAW5C504</accession>
<organism evidence="3 6">
    <name type="scientific">Enterocloster aldenensis</name>
    <dbReference type="NCBI Taxonomy" id="358742"/>
    <lineage>
        <taxon>Bacteria</taxon>
        <taxon>Bacillati</taxon>
        <taxon>Bacillota</taxon>
        <taxon>Clostridia</taxon>
        <taxon>Lachnospirales</taxon>
        <taxon>Lachnospiraceae</taxon>
        <taxon>Enterocloster</taxon>
    </lineage>
</organism>
<evidence type="ECO:0000256" key="1">
    <source>
        <dbReference type="ARBA" id="ARBA00022801"/>
    </source>
</evidence>
<comment type="caution">
    <text evidence="3">The sequence shown here is derived from an EMBL/GenBank/DDBJ whole genome shotgun (WGS) entry which is preliminary data.</text>
</comment>
<evidence type="ECO:0000313" key="5">
    <source>
        <dbReference type="Proteomes" id="UP000669239"/>
    </source>
</evidence>
<reference evidence="4 5" key="1">
    <citation type="journal article" date="2020" name="Cell Host Microbe">
        <title>Functional and Genomic Variation between Human-Derived Isolates of Lachnospiraceae Reveals Inter- and Intra-Species Diversity.</title>
        <authorList>
            <person name="Sorbara M.T."/>
            <person name="Littmann E.R."/>
            <person name="Fontana E."/>
            <person name="Moody T.U."/>
            <person name="Kohout C.E."/>
            <person name="Gjonbalaj M."/>
            <person name="Eaton V."/>
            <person name="Seok R."/>
            <person name="Leiner I.M."/>
            <person name="Pamer E.G."/>
        </authorList>
    </citation>
    <scope>NUCLEOTIDE SEQUENCE [LARGE SCALE GENOMIC DNA]</scope>
    <source>
        <strain evidence="4 5">MSK.1.17</strain>
    </source>
</reference>
<evidence type="ECO:0000313" key="3">
    <source>
        <dbReference type="EMBL" id="MCG4749192.1"/>
    </source>
</evidence>
<evidence type="ECO:0000313" key="6">
    <source>
        <dbReference type="Proteomes" id="UP001299608"/>
    </source>
</evidence>
<evidence type="ECO:0000259" key="2">
    <source>
        <dbReference type="Pfam" id="PF20434"/>
    </source>
</evidence>
<dbReference type="RefSeq" id="WP_117561768.1">
    <property type="nucleotide sequence ID" value="NZ_BAABZL010000001.1"/>
</dbReference>
<reference evidence="3" key="3">
    <citation type="submission" date="2022-01" db="EMBL/GenBank/DDBJ databases">
        <title>Collection of gut derived symbiotic bacterial strains cultured from healthy donors.</title>
        <authorList>
            <person name="Lin H."/>
            <person name="Kohout C."/>
            <person name="Waligurski E."/>
            <person name="Pamer E.G."/>
        </authorList>
    </citation>
    <scope>NUCLEOTIDE SEQUENCE</scope>
    <source>
        <strain evidence="3">DFI.6.55</strain>
    </source>
</reference>